<name>A0A0A9G3S0_ARUDO</name>
<reference evidence="2" key="2">
    <citation type="journal article" date="2015" name="Data Brief">
        <title>Shoot transcriptome of the giant reed, Arundo donax.</title>
        <authorList>
            <person name="Barrero R.A."/>
            <person name="Guerrero F.D."/>
            <person name="Moolhuijzen P."/>
            <person name="Goolsby J.A."/>
            <person name="Tidwell J."/>
            <person name="Bellgard S.E."/>
            <person name="Bellgard M.I."/>
        </authorList>
    </citation>
    <scope>NUCLEOTIDE SEQUENCE</scope>
    <source>
        <tissue evidence="2">Shoot tissue taken approximately 20 cm above the soil surface</tissue>
    </source>
</reference>
<dbReference type="AlphaFoldDB" id="A0A0A9G3S0"/>
<evidence type="ECO:0000313" key="2">
    <source>
        <dbReference type="EMBL" id="JAE19740.1"/>
    </source>
</evidence>
<feature type="compositionally biased region" description="Basic and acidic residues" evidence="1">
    <location>
        <begin position="28"/>
        <end position="56"/>
    </location>
</feature>
<organism evidence="2">
    <name type="scientific">Arundo donax</name>
    <name type="common">Giant reed</name>
    <name type="synonym">Donax arundinaceus</name>
    <dbReference type="NCBI Taxonomy" id="35708"/>
    <lineage>
        <taxon>Eukaryota</taxon>
        <taxon>Viridiplantae</taxon>
        <taxon>Streptophyta</taxon>
        <taxon>Embryophyta</taxon>
        <taxon>Tracheophyta</taxon>
        <taxon>Spermatophyta</taxon>
        <taxon>Magnoliopsida</taxon>
        <taxon>Liliopsida</taxon>
        <taxon>Poales</taxon>
        <taxon>Poaceae</taxon>
        <taxon>PACMAD clade</taxon>
        <taxon>Arundinoideae</taxon>
        <taxon>Arundineae</taxon>
        <taxon>Arundo</taxon>
    </lineage>
</organism>
<feature type="region of interest" description="Disordered" evidence="1">
    <location>
        <begin position="21"/>
        <end position="56"/>
    </location>
</feature>
<evidence type="ECO:0000256" key="1">
    <source>
        <dbReference type="SAM" id="MobiDB-lite"/>
    </source>
</evidence>
<protein>
    <submittedName>
        <fullName evidence="2">Uncharacterized protein</fullName>
    </submittedName>
</protein>
<sequence length="85" mass="9990">MPETQPRPSPLFLSRWSAQGSCRRAGPRGRDWRGRGPVGRERARAGEREEEGEEKRRKEEEFFAARRISLVIVIINYVEYNLEIF</sequence>
<dbReference type="EMBL" id="GBRH01280086">
    <property type="protein sequence ID" value="JAD17809.1"/>
    <property type="molecule type" value="Transcribed_RNA"/>
</dbReference>
<dbReference type="EMBL" id="GBRH01178156">
    <property type="protein sequence ID" value="JAE19740.1"/>
    <property type="molecule type" value="Transcribed_RNA"/>
</dbReference>
<proteinExistence type="predicted"/>
<accession>A0A0A9G3S0</accession>
<reference evidence="2" key="1">
    <citation type="submission" date="2014-09" db="EMBL/GenBank/DDBJ databases">
        <authorList>
            <person name="Magalhaes I.L.F."/>
            <person name="Oliveira U."/>
            <person name="Santos F.R."/>
            <person name="Vidigal T.H.D.A."/>
            <person name="Brescovit A.D."/>
            <person name="Santos A.J."/>
        </authorList>
    </citation>
    <scope>NUCLEOTIDE SEQUENCE</scope>
    <source>
        <tissue evidence="2">Shoot tissue taken approximately 20 cm above the soil surface</tissue>
    </source>
</reference>